<dbReference type="RefSeq" id="WP_143183620.1">
    <property type="nucleotide sequence ID" value="NZ_FQYR01000003.1"/>
</dbReference>
<keyword evidence="2" id="KW-1185">Reference proteome</keyword>
<dbReference type="PROSITE" id="PS51257">
    <property type="entry name" value="PROKAR_LIPOPROTEIN"/>
    <property type="match status" value="1"/>
</dbReference>
<organism evidence="1 2">
    <name type="scientific">Rubritalea squalenifaciens DSM 18772</name>
    <dbReference type="NCBI Taxonomy" id="1123071"/>
    <lineage>
        <taxon>Bacteria</taxon>
        <taxon>Pseudomonadati</taxon>
        <taxon>Verrucomicrobiota</taxon>
        <taxon>Verrucomicrobiia</taxon>
        <taxon>Verrucomicrobiales</taxon>
        <taxon>Rubritaleaceae</taxon>
        <taxon>Rubritalea</taxon>
    </lineage>
</organism>
<reference evidence="1 2" key="1">
    <citation type="submission" date="2016-11" db="EMBL/GenBank/DDBJ databases">
        <authorList>
            <person name="Jaros S."/>
            <person name="Januszkiewicz K."/>
            <person name="Wedrychowicz H."/>
        </authorList>
    </citation>
    <scope>NUCLEOTIDE SEQUENCE [LARGE SCALE GENOMIC DNA]</scope>
    <source>
        <strain evidence="1 2">DSM 18772</strain>
    </source>
</reference>
<name>A0A1M6JA56_9BACT</name>
<evidence type="ECO:0000313" key="2">
    <source>
        <dbReference type="Proteomes" id="UP000184510"/>
    </source>
</evidence>
<dbReference type="Proteomes" id="UP000184510">
    <property type="component" value="Unassembled WGS sequence"/>
</dbReference>
<dbReference type="InParanoid" id="A0A1M6JA56"/>
<dbReference type="AlphaFoldDB" id="A0A1M6JA56"/>
<dbReference type="OrthoDB" id="6927971at2"/>
<dbReference type="EMBL" id="FQYR01000003">
    <property type="protein sequence ID" value="SHJ43587.1"/>
    <property type="molecule type" value="Genomic_DNA"/>
</dbReference>
<evidence type="ECO:0000313" key="1">
    <source>
        <dbReference type="EMBL" id="SHJ43587.1"/>
    </source>
</evidence>
<protein>
    <recommendedName>
        <fullName evidence="3">Lipoprotein</fullName>
    </recommendedName>
</protein>
<accession>A0A1M6JA56</accession>
<gene>
    <name evidence="1" type="ORF">SAMN02745181_2057</name>
</gene>
<proteinExistence type="predicted"/>
<evidence type="ECO:0008006" key="3">
    <source>
        <dbReference type="Google" id="ProtNLM"/>
    </source>
</evidence>
<sequence length="208" mass="23951">MKISLLTILAIVTSFTILVSGCSYKKNEYLRSESDEVKKIDRILWSSLGRYSTWGDYGTVLIHGLLNRDSNSRFLIVARSDTPKILVSRGSLIVNKELYQKIRENYPSIIFSQITKIVQKKIPWESWPNTSEPRVYPPTGDPYDYLYENYFPEVDRTNDWNLYCVEVCSTVDFSFDGSKSYCSEDFYNFLLSISGDESCYLQGLALGN</sequence>